<dbReference type="Gene3D" id="2.30.110.10">
    <property type="entry name" value="Electron Transport, Fmn-binding Protein, Chain A"/>
    <property type="match status" value="1"/>
</dbReference>
<dbReference type="RefSeq" id="WP_207144194.1">
    <property type="nucleotide sequence ID" value="NZ_JAEKJZ010000008.1"/>
</dbReference>
<dbReference type="InterPro" id="IPR012349">
    <property type="entry name" value="Split_barrel_FMN-bd"/>
</dbReference>
<dbReference type="Proteomes" id="UP000664096">
    <property type="component" value="Unassembled WGS sequence"/>
</dbReference>
<sequence>MTSPVRKPAVSETPPPAGTVDAFKSAMRVLASGVSVITAGAGDGRRGVTASAVCSVTMEPPTLLVCVNRAGESYEAIREAGSFCVNLLGGDGEAAALCFAGQTEHRGVEQFAPFSWTSLKTGAPALEGALANVDCEISDTIDKGTHAVFFGTVREVRVREGTAALVHFNRSFTSV</sequence>
<organism evidence="3 4">
    <name type="scientific">Roseibium aggregatum</name>
    <dbReference type="NCBI Taxonomy" id="187304"/>
    <lineage>
        <taxon>Bacteria</taxon>
        <taxon>Pseudomonadati</taxon>
        <taxon>Pseudomonadota</taxon>
        <taxon>Alphaproteobacteria</taxon>
        <taxon>Hyphomicrobiales</taxon>
        <taxon>Stappiaceae</taxon>
        <taxon>Roseibium</taxon>
    </lineage>
</organism>
<dbReference type="EMBL" id="JAEKJZ010000008">
    <property type="protein sequence ID" value="MBN9673894.1"/>
    <property type="molecule type" value="Genomic_DNA"/>
</dbReference>
<protein>
    <submittedName>
        <fullName evidence="3">Flavin reductase family protein</fullName>
    </submittedName>
</protein>
<evidence type="ECO:0000313" key="3">
    <source>
        <dbReference type="EMBL" id="MBN9673894.1"/>
    </source>
</evidence>
<dbReference type="SUPFAM" id="SSF50475">
    <property type="entry name" value="FMN-binding split barrel"/>
    <property type="match status" value="1"/>
</dbReference>
<gene>
    <name evidence="3" type="ORF">JF539_26290</name>
</gene>
<comment type="caution">
    <text evidence="3">The sequence shown here is derived from an EMBL/GenBank/DDBJ whole genome shotgun (WGS) entry which is preliminary data.</text>
</comment>
<name>A0A939EJ03_9HYPH</name>
<evidence type="ECO:0000259" key="2">
    <source>
        <dbReference type="SMART" id="SM00903"/>
    </source>
</evidence>
<dbReference type="GO" id="GO:0042602">
    <property type="term" value="F:riboflavin reductase (NADPH) activity"/>
    <property type="evidence" value="ECO:0007669"/>
    <property type="project" value="TreeGrafter"/>
</dbReference>
<dbReference type="Pfam" id="PF01613">
    <property type="entry name" value="Flavin_Reduct"/>
    <property type="match status" value="1"/>
</dbReference>
<reference evidence="3" key="1">
    <citation type="submission" date="2020-12" db="EMBL/GenBank/DDBJ databases">
        <title>Oil enriched cultivation method for isolating marine PHA-producing bacteria.</title>
        <authorList>
            <person name="Zheng W."/>
            <person name="Yu S."/>
            <person name="Huang Y."/>
        </authorList>
    </citation>
    <scope>NUCLEOTIDE SEQUENCE</scope>
    <source>
        <strain evidence="3">SY-2-12</strain>
    </source>
</reference>
<dbReference type="PANTHER" id="PTHR30466">
    <property type="entry name" value="FLAVIN REDUCTASE"/>
    <property type="match status" value="1"/>
</dbReference>
<dbReference type="InterPro" id="IPR002563">
    <property type="entry name" value="Flavin_Rdtase-like_dom"/>
</dbReference>
<dbReference type="InterPro" id="IPR050268">
    <property type="entry name" value="NADH-dep_flavin_reductase"/>
</dbReference>
<keyword evidence="1" id="KW-0560">Oxidoreductase</keyword>
<accession>A0A939EJ03</accession>
<dbReference type="GO" id="GO:0006208">
    <property type="term" value="P:pyrimidine nucleobase catabolic process"/>
    <property type="evidence" value="ECO:0007669"/>
    <property type="project" value="TreeGrafter"/>
</dbReference>
<feature type="domain" description="Flavin reductase like" evidence="2">
    <location>
        <begin position="27"/>
        <end position="174"/>
    </location>
</feature>
<dbReference type="GO" id="GO:0010181">
    <property type="term" value="F:FMN binding"/>
    <property type="evidence" value="ECO:0007669"/>
    <property type="project" value="InterPro"/>
</dbReference>
<evidence type="ECO:0000256" key="1">
    <source>
        <dbReference type="ARBA" id="ARBA00023002"/>
    </source>
</evidence>
<evidence type="ECO:0000313" key="4">
    <source>
        <dbReference type="Proteomes" id="UP000664096"/>
    </source>
</evidence>
<dbReference type="AlphaFoldDB" id="A0A939EJ03"/>
<proteinExistence type="predicted"/>
<dbReference type="SMART" id="SM00903">
    <property type="entry name" value="Flavin_Reduct"/>
    <property type="match status" value="1"/>
</dbReference>
<dbReference type="PANTHER" id="PTHR30466:SF1">
    <property type="entry name" value="FMN REDUCTASE (NADH) RUTF"/>
    <property type="match status" value="1"/>
</dbReference>